<accession>A0A2J7R431</accession>
<evidence type="ECO:0000313" key="4">
    <source>
        <dbReference type="Proteomes" id="UP000235965"/>
    </source>
</evidence>
<feature type="domain" description="Apple" evidence="2">
    <location>
        <begin position="32"/>
        <end position="116"/>
    </location>
</feature>
<keyword evidence="4" id="KW-1185">Reference proteome</keyword>
<dbReference type="EMBL" id="NEVH01007816">
    <property type="protein sequence ID" value="PNF35594.1"/>
    <property type="molecule type" value="Genomic_DNA"/>
</dbReference>
<feature type="signal peptide" evidence="1">
    <location>
        <begin position="1"/>
        <end position="30"/>
    </location>
</feature>
<feature type="domain" description="Apple" evidence="2">
    <location>
        <begin position="219"/>
        <end position="296"/>
    </location>
</feature>
<organism evidence="3 4">
    <name type="scientific">Cryptotermes secundus</name>
    <dbReference type="NCBI Taxonomy" id="105785"/>
    <lineage>
        <taxon>Eukaryota</taxon>
        <taxon>Metazoa</taxon>
        <taxon>Ecdysozoa</taxon>
        <taxon>Arthropoda</taxon>
        <taxon>Hexapoda</taxon>
        <taxon>Insecta</taxon>
        <taxon>Pterygota</taxon>
        <taxon>Neoptera</taxon>
        <taxon>Polyneoptera</taxon>
        <taxon>Dictyoptera</taxon>
        <taxon>Blattodea</taxon>
        <taxon>Blattoidea</taxon>
        <taxon>Termitoidae</taxon>
        <taxon>Kalotermitidae</taxon>
        <taxon>Cryptotermitinae</taxon>
        <taxon>Cryptotermes</taxon>
    </lineage>
</organism>
<dbReference type="PROSITE" id="PS50948">
    <property type="entry name" value="PAN"/>
    <property type="match status" value="8"/>
</dbReference>
<dbReference type="GO" id="GO:0009653">
    <property type="term" value="P:anatomical structure morphogenesis"/>
    <property type="evidence" value="ECO:0007669"/>
    <property type="project" value="TreeGrafter"/>
</dbReference>
<protein>
    <recommendedName>
        <fullName evidence="2">Apple domain-containing protein</fullName>
    </recommendedName>
</protein>
<dbReference type="OrthoDB" id="6430118at2759"/>
<dbReference type="AlphaFoldDB" id="A0A2J7R431"/>
<feature type="domain" description="Apple" evidence="2">
    <location>
        <begin position="301"/>
        <end position="386"/>
    </location>
</feature>
<evidence type="ECO:0000313" key="3">
    <source>
        <dbReference type="EMBL" id="PNF35594.1"/>
    </source>
</evidence>
<evidence type="ECO:0000259" key="2">
    <source>
        <dbReference type="PROSITE" id="PS50948"/>
    </source>
</evidence>
<dbReference type="PANTHER" id="PTHR47327">
    <property type="entry name" value="FI18240P1-RELATED"/>
    <property type="match status" value="1"/>
</dbReference>
<reference evidence="3 4" key="1">
    <citation type="submission" date="2017-12" db="EMBL/GenBank/DDBJ databases">
        <title>Hemimetabolous genomes reveal molecular basis of termite eusociality.</title>
        <authorList>
            <person name="Harrison M.C."/>
            <person name="Jongepier E."/>
            <person name="Robertson H.M."/>
            <person name="Arning N."/>
            <person name="Bitard-Feildel T."/>
            <person name="Chao H."/>
            <person name="Childers C.P."/>
            <person name="Dinh H."/>
            <person name="Doddapaneni H."/>
            <person name="Dugan S."/>
            <person name="Gowin J."/>
            <person name="Greiner C."/>
            <person name="Han Y."/>
            <person name="Hu H."/>
            <person name="Hughes D.S.T."/>
            <person name="Huylmans A.-K."/>
            <person name="Kemena C."/>
            <person name="Kremer L.P.M."/>
            <person name="Lee S.L."/>
            <person name="Lopez-Ezquerra A."/>
            <person name="Mallet L."/>
            <person name="Monroy-Kuhn J.M."/>
            <person name="Moser A."/>
            <person name="Murali S.C."/>
            <person name="Muzny D.M."/>
            <person name="Otani S."/>
            <person name="Piulachs M.-D."/>
            <person name="Poelchau M."/>
            <person name="Qu J."/>
            <person name="Schaub F."/>
            <person name="Wada-Katsumata A."/>
            <person name="Worley K.C."/>
            <person name="Xie Q."/>
            <person name="Ylla G."/>
            <person name="Poulsen M."/>
            <person name="Gibbs R.A."/>
            <person name="Schal C."/>
            <person name="Richards S."/>
            <person name="Belles X."/>
            <person name="Korb J."/>
            <person name="Bornberg-Bauer E."/>
        </authorList>
    </citation>
    <scope>NUCLEOTIDE SEQUENCE [LARGE SCALE GENOMIC DNA]</scope>
    <source>
        <tissue evidence="3">Whole body</tissue>
    </source>
</reference>
<dbReference type="PANTHER" id="PTHR47327:SF8">
    <property type="entry name" value="FI17836P1"/>
    <property type="match status" value="1"/>
</dbReference>
<proteinExistence type="predicted"/>
<feature type="domain" description="Apple" evidence="2">
    <location>
        <begin position="394"/>
        <end position="478"/>
    </location>
</feature>
<keyword evidence="1" id="KW-0732">Signal</keyword>
<dbReference type="SMART" id="SM00473">
    <property type="entry name" value="PAN_AP"/>
    <property type="match status" value="7"/>
</dbReference>
<name>A0A2J7R431_9NEOP</name>
<feature type="domain" description="Apple" evidence="2">
    <location>
        <begin position="127"/>
        <end position="212"/>
    </location>
</feature>
<evidence type="ECO:0000256" key="1">
    <source>
        <dbReference type="SAM" id="SignalP"/>
    </source>
</evidence>
<dbReference type="Pfam" id="PF00024">
    <property type="entry name" value="PAN_1"/>
    <property type="match status" value="6"/>
</dbReference>
<sequence>MKPKKGSNCHVEGFLINLVVLFSIQRYAHGQCFGGTETYEKTTGVKFSFGTTQGILTQPGTGITRDCTAICRQTPTCAAFTVDYENSRCQSYNMDSTGHRNSLHDKIGSNYFEKICLRGVSNLNAMCGDRLWAFERAVGAFLEGFDDREERNVQTKTECEKLCLFETSFTCRSAEFDESINICRLSREDRRSQPAAFRRQPGSTVDYLENQCVRSLPDCRYNVREGTAVISMDELQFAASQGECEALCDQARGFTCRAFTYAMEEKRCYLSGDDSISLSSAPLIAKRDAVYAEKQCSISQCEDGLFTFEKVTGHFLRSAQQVGLAMAASPGVTLECGARCLEAGSDCPAFTLDYNSMKCFKLDRNTQGRGSELSAREGQSYFEKICLRGNVRGCEGRAWAFDRRPGKELRGFDDLKLPLVQSRRDCMEECLAQRRFDCRSAEYDTQTAECRLSSEDRRSRPSDFVDAPSTVEYLENQCLPSESRCNFKSVPNSYPRYLDIVLSLVSDEVDCERRCYEYSDFICRSFSYYPSGSQCFISGDDRGSAGNEALMSRPGTNYYERSCLVAGGPGPGTSPSNPQGRCAVGRAEFEKVTGYELQGQREYPLLRGHNPGLAVQCANQCKIDPRCHGFNFNYKLNECTALEGDADPTRIDIRQVPGVAYFEGVCLRGAGCGMAWTFERHVNRELRGFTNAHYITGSKTECEDRCLDERSFICR</sequence>
<dbReference type="InterPro" id="IPR052774">
    <property type="entry name" value="Celegans_DevNeuronal_Protein"/>
</dbReference>
<feature type="domain" description="Apple" evidence="2">
    <location>
        <begin position="485"/>
        <end position="563"/>
    </location>
</feature>
<dbReference type="Gene3D" id="3.50.4.10">
    <property type="entry name" value="Hepatocyte Growth Factor"/>
    <property type="match status" value="4"/>
</dbReference>
<dbReference type="CDD" id="cd01099">
    <property type="entry name" value="PAN_AP_HGF"/>
    <property type="match status" value="3"/>
</dbReference>
<dbReference type="InterPro" id="IPR003609">
    <property type="entry name" value="Pan_app"/>
</dbReference>
<dbReference type="SUPFAM" id="SSF57414">
    <property type="entry name" value="Hairpin loop containing domain-like"/>
    <property type="match status" value="7"/>
</dbReference>
<dbReference type="Proteomes" id="UP000235965">
    <property type="component" value="Unassembled WGS sequence"/>
</dbReference>
<gene>
    <name evidence="3" type="ORF">B7P43_G02404</name>
</gene>
<dbReference type="Pfam" id="PF14295">
    <property type="entry name" value="PAN_4"/>
    <property type="match status" value="1"/>
</dbReference>
<feature type="non-terminal residue" evidence="3">
    <location>
        <position position="715"/>
    </location>
</feature>
<comment type="caution">
    <text evidence="3">The sequence shown here is derived from an EMBL/GenBank/DDBJ whole genome shotgun (WGS) entry which is preliminary data.</text>
</comment>
<feature type="domain" description="Apple" evidence="2">
    <location>
        <begin position="582"/>
        <end position="666"/>
    </location>
</feature>
<feature type="domain" description="Apple" evidence="2">
    <location>
        <begin position="672"/>
        <end position="715"/>
    </location>
</feature>
<feature type="chain" id="PRO_5014370163" description="Apple domain-containing protein" evidence="1">
    <location>
        <begin position="31"/>
        <end position="715"/>
    </location>
</feature>